<dbReference type="InterPro" id="IPR011611">
    <property type="entry name" value="PfkB_dom"/>
</dbReference>
<evidence type="ECO:0000259" key="3">
    <source>
        <dbReference type="Pfam" id="PF00294"/>
    </source>
</evidence>
<evidence type="ECO:0000256" key="1">
    <source>
        <dbReference type="ARBA" id="ARBA00022679"/>
    </source>
</evidence>
<name>A0A934KEI3_9BACT</name>
<feature type="domain" description="Carbohydrate kinase PfkB" evidence="3">
    <location>
        <begin position="28"/>
        <end position="281"/>
    </location>
</feature>
<dbReference type="EMBL" id="JAEKNN010000052">
    <property type="protein sequence ID" value="MBJ7609853.1"/>
    <property type="molecule type" value="Genomic_DNA"/>
</dbReference>
<dbReference type="Proteomes" id="UP000614410">
    <property type="component" value="Unassembled WGS sequence"/>
</dbReference>
<sequence>MTWEIAVAGTVHIDDITTPAGHRPVQLGGSAVYFALAAAPRATVHLNGIVGRDHAGDFADLLAGTSVVGDGLVVSEQQTFRWHARHDFDRWLAVDTFSVEGCDASWEPRLPPAAAAAEVLFLASMRPALQRAVLDQSSARLIGADSMTDYTVPEREAVRDVVHACDVLFLNRIELASLTRAPTTTWRQEAIAMCGVGRLRAVVVKGGPAGASLVTEDGVISRPAAPVGGQVVDPTGAGDALAGGFLAACAVAQRADADFFPTALDAGLQRAAAAISHFGVSGLVENPAASAAEGRT</sequence>
<dbReference type="AlphaFoldDB" id="A0A934KEI3"/>
<gene>
    <name evidence="4" type="ORF">JF887_10565</name>
</gene>
<evidence type="ECO:0000256" key="2">
    <source>
        <dbReference type="ARBA" id="ARBA00022777"/>
    </source>
</evidence>
<proteinExistence type="predicted"/>
<organism evidence="4 5">
    <name type="scientific">Candidatus Amunia macphersoniae</name>
    <dbReference type="NCBI Taxonomy" id="3127014"/>
    <lineage>
        <taxon>Bacteria</taxon>
        <taxon>Bacillati</taxon>
        <taxon>Candidatus Dormiibacterota</taxon>
        <taxon>Candidatus Dormibacteria</taxon>
        <taxon>Candidatus Aeolococcales</taxon>
        <taxon>Candidatus Aeolococcaceae</taxon>
        <taxon>Candidatus Amunia</taxon>
    </lineage>
</organism>
<dbReference type="InterPro" id="IPR029056">
    <property type="entry name" value="Ribokinase-like"/>
</dbReference>
<comment type="caution">
    <text evidence="4">The sequence shown here is derived from an EMBL/GenBank/DDBJ whole genome shotgun (WGS) entry which is preliminary data.</text>
</comment>
<dbReference type="Gene3D" id="3.40.1190.20">
    <property type="match status" value="1"/>
</dbReference>
<dbReference type="PROSITE" id="PS00584">
    <property type="entry name" value="PFKB_KINASES_2"/>
    <property type="match status" value="1"/>
</dbReference>
<dbReference type="Pfam" id="PF00294">
    <property type="entry name" value="PfkB"/>
    <property type="match status" value="1"/>
</dbReference>
<evidence type="ECO:0000313" key="4">
    <source>
        <dbReference type="EMBL" id="MBJ7609853.1"/>
    </source>
</evidence>
<keyword evidence="2" id="KW-0418">Kinase</keyword>
<evidence type="ECO:0000313" key="5">
    <source>
        <dbReference type="Proteomes" id="UP000614410"/>
    </source>
</evidence>
<dbReference type="InterPro" id="IPR002173">
    <property type="entry name" value="Carboh/pur_kinase_PfkB_CS"/>
</dbReference>
<keyword evidence="1" id="KW-0808">Transferase</keyword>
<dbReference type="SUPFAM" id="SSF53613">
    <property type="entry name" value="Ribokinase-like"/>
    <property type="match status" value="1"/>
</dbReference>
<protein>
    <recommendedName>
        <fullName evidence="3">Carbohydrate kinase PfkB domain-containing protein</fullName>
    </recommendedName>
</protein>
<reference evidence="4 5" key="1">
    <citation type="submission" date="2020-10" db="EMBL/GenBank/DDBJ databases">
        <title>Ca. Dormibacterota MAGs.</title>
        <authorList>
            <person name="Montgomery K."/>
        </authorList>
    </citation>
    <scope>NUCLEOTIDE SEQUENCE [LARGE SCALE GENOMIC DNA]</scope>
    <source>
        <strain evidence="4">Mitchell_Peninsula_5</strain>
    </source>
</reference>
<dbReference type="GO" id="GO:0016301">
    <property type="term" value="F:kinase activity"/>
    <property type="evidence" value="ECO:0007669"/>
    <property type="project" value="UniProtKB-KW"/>
</dbReference>
<dbReference type="PANTHER" id="PTHR10584">
    <property type="entry name" value="SUGAR KINASE"/>
    <property type="match status" value="1"/>
</dbReference>
<dbReference type="PANTHER" id="PTHR10584:SF166">
    <property type="entry name" value="RIBOKINASE"/>
    <property type="match status" value="1"/>
</dbReference>
<accession>A0A934KEI3</accession>
<dbReference type="GO" id="GO:0005829">
    <property type="term" value="C:cytosol"/>
    <property type="evidence" value="ECO:0007669"/>
    <property type="project" value="TreeGrafter"/>
</dbReference>